<gene>
    <name evidence="1" type="ORF">BpHYR1_012276</name>
</gene>
<sequence>MGAIHFRTYHFSIIKLAKHIFYLENLSEKITINNLKLMINYRNIFRNYSMNTRSLQKQVLLTCRLVNDFKLNFESRDITYPTPLCGALARPATQ</sequence>
<proteinExistence type="predicted"/>
<reference evidence="1 2" key="1">
    <citation type="journal article" date="2018" name="Sci. Rep.">
        <title>Genomic signatures of local adaptation to the degree of environmental predictability in rotifers.</title>
        <authorList>
            <person name="Franch-Gras L."/>
            <person name="Hahn C."/>
            <person name="Garcia-Roger E.M."/>
            <person name="Carmona M.J."/>
            <person name="Serra M."/>
            <person name="Gomez A."/>
        </authorList>
    </citation>
    <scope>NUCLEOTIDE SEQUENCE [LARGE SCALE GENOMIC DNA]</scope>
    <source>
        <strain evidence="1">HYR1</strain>
    </source>
</reference>
<dbReference type="EMBL" id="REGN01009710">
    <property type="protein sequence ID" value="RNA00540.1"/>
    <property type="molecule type" value="Genomic_DNA"/>
</dbReference>
<keyword evidence="2" id="KW-1185">Reference proteome</keyword>
<protein>
    <recommendedName>
        <fullName evidence="3">RNA-directed DNA polymerase from mobile element jockey-like</fullName>
    </recommendedName>
</protein>
<comment type="caution">
    <text evidence="1">The sequence shown here is derived from an EMBL/GenBank/DDBJ whole genome shotgun (WGS) entry which is preliminary data.</text>
</comment>
<accession>A0A3M7PNB5</accession>
<evidence type="ECO:0008006" key="3">
    <source>
        <dbReference type="Google" id="ProtNLM"/>
    </source>
</evidence>
<organism evidence="1 2">
    <name type="scientific">Brachionus plicatilis</name>
    <name type="common">Marine rotifer</name>
    <name type="synonym">Brachionus muelleri</name>
    <dbReference type="NCBI Taxonomy" id="10195"/>
    <lineage>
        <taxon>Eukaryota</taxon>
        <taxon>Metazoa</taxon>
        <taxon>Spiralia</taxon>
        <taxon>Gnathifera</taxon>
        <taxon>Rotifera</taxon>
        <taxon>Eurotatoria</taxon>
        <taxon>Monogononta</taxon>
        <taxon>Pseudotrocha</taxon>
        <taxon>Ploima</taxon>
        <taxon>Brachionidae</taxon>
        <taxon>Brachionus</taxon>
    </lineage>
</organism>
<dbReference type="AlphaFoldDB" id="A0A3M7PNB5"/>
<evidence type="ECO:0000313" key="2">
    <source>
        <dbReference type="Proteomes" id="UP000276133"/>
    </source>
</evidence>
<name>A0A3M7PNB5_BRAPC</name>
<dbReference type="Proteomes" id="UP000276133">
    <property type="component" value="Unassembled WGS sequence"/>
</dbReference>
<evidence type="ECO:0000313" key="1">
    <source>
        <dbReference type="EMBL" id="RNA00540.1"/>
    </source>
</evidence>